<protein>
    <submittedName>
        <fullName evidence="1">Type II toxin-antitoxin system PemK/MazF family toxin</fullName>
    </submittedName>
</protein>
<dbReference type="Proteomes" id="UP000593880">
    <property type="component" value="Chromosome"/>
</dbReference>
<sequence length="134" mass="15091">MTVRVHPEPGTIVRVDLNEGFRPPEMCKRRPAIVLSPPIPGRAIMCTVVPLSTTAPNPVLPHHMEITLDPVLPHPYSSPRMWLKGDIVLTVAFHRLRHLHTGEWNNGQRVYDIRVIEAEVFERVQACVRAGLGL</sequence>
<reference evidence="1 2" key="1">
    <citation type="submission" date="2018-06" db="EMBL/GenBank/DDBJ databases">
        <title>Comparative genomics of rhizobia nodulating Arachis hypogaea in China.</title>
        <authorList>
            <person name="Li Y."/>
        </authorList>
    </citation>
    <scope>NUCLEOTIDE SEQUENCE [LARGE SCALE GENOMIC DNA]</scope>
    <source>
        <strain evidence="1 2">CCBAU 51658</strain>
    </source>
</reference>
<accession>A0ABX6UEX6</accession>
<dbReference type="Gene3D" id="2.30.30.110">
    <property type="match status" value="1"/>
</dbReference>
<dbReference type="RefSeq" id="WP_128965475.1">
    <property type="nucleotide sequence ID" value="NZ_BMHC01000003.1"/>
</dbReference>
<dbReference type="SUPFAM" id="SSF50118">
    <property type="entry name" value="Cell growth inhibitor/plasmid maintenance toxic component"/>
    <property type="match status" value="1"/>
</dbReference>
<dbReference type="InterPro" id="IPR003477">
    <property type="entry name" value="PemK-like"/>
</dbReference>
<dbReference type="EMBL" id="CP030057">
    <property type="protein sequence ID" value="QOZ59865.1"/>
    <property type="molecule type" value="Genomic_DNA"/>
</dbReference>
<dbReference type="Pfam" id="PF02452">
    <property type="entry name" value="PemK_toxin"/>
    <property type="match status" value="1"/>
</dbReference>
<name>A0ABX6UEX6_9BRAD</name>
<evidence type="ECO:0000313" key="2">
    <source>
        <dbReference type="Proteomes" id="UP000593880"/>
    </source>
</evidence>
<evidence type="ECO:0000313" key="1">
    <source>
        <dbReference type="EMBL" id="QOZ59865.1"/>
    </source>
</evidence>
<organism evidence="1 2">
    <name type="scientific">Bradyrhizobium guangdongense</name>
    <dbReference type="NCBI Taxonomy" id="1325090"/>
    <lineage>
        <taxon>Bacteria</taxon>
        <taxon>Pseudomonadati</taxon>
        <taxon>Pseudomonadota</taxon>
        <taxon>Alphaproteobacteria</taxon>
        <taxon>Hyphomicrobiales</taxon>
        <taxon>Nitrobacteraceae</taxon>
        <taxon>Bradyrhizobium</taxon>
    </lineage>
</organism>
<gene>
    <name evidence="1" type="ORF">XH86_14855</name>
</gene>
<dbReference type="InterPro" id="IPR011067">
    <property type="entry name" value="Plasmid_toxin/cell-grow_inhib"/>
</dbReference>
<keyword evidence="2" id="KW-1185">Reference proteome</keyword>
<proteinExistence type="predicted"/>